<keyword evidence="5 9" id="KW-0812">Transmembrane</keyword>
<dbReference type="Pfam" id="PF06808">
    <property type="entry name" value="DctM"/>
    <property type="match status" value="1"/>
</dbReference>
<evidence type="ECO:0000256" key="3">
    <source>
        <dbReference type="ARBA" id="ARBA00022475"/>
    </source>
</evidence>
<feature type="transmembrane region" description="Helical" evidence="9">
    <location>
        <begin position="482"/>
        <end position="501"/>
    </location>
</feature>
<gene>
    <name evidence="12" type="ORF">WG622_08495</name>
</gene>
<dbReference type="InterPro" id="IPR055348">
    <property type="entry name" value="DctQ"/>
</dbReference>
<dbReference type="Proteomes" id="UP001368270">
    <property type="component" value="Unassembled WGS sequence"/>
</dbReference>
<feature type="transmembrane region" description="Helical" evidence="9">
    <location>
        <begin position="787"/>
        <end position="808"/>
    </location>
</feature>
<dbReference type="RefSeq" id="WP_339403198.1">
    <property type="nucleotide sequence ID" value="NZ_JBBGAZ010000003.1"/>
</dbReference>
<feature type="transmembrane region" description="Helical" evidence="9">
    <location>
        <begin position="600"/>
        <end position="622"/>
    </location>
</feature>
<dbReference type="InterPro" id="IPR004681">
    <property type="entry name" value="TRAP_DctM"/>
</dbReference>
<accession>A0ABU8QFS7</accession>
<evidence type="ECO:0000259" key="11">
    <source>
        <dbReference type="Pfam" id="PF06808"/>
    </source>
</evidence>
<feature type="transmembrane region" description="Helical" evidence="9">
    <location>
        <begin position="319"/>
        <end position="339"/>
    </location>
</feature>
<dbReference type="EMBL" id="JBBGAZ010000003">
    <property type="protein sequence ID" value="MEJ5218276.1"/>
    <property type="molecule type" value="Genomic_DNA"/>
</dbReference>
<proteinExistence type="predicted"/>
<feature type="transmembrane region" description="Helical" evidence="9">
    <location>
        <begin position="402"/>
        <end position="429"/>
    </location>
</feature>
<feature type="transmembrane region" description="Helical" evidence="9">
    <location>
        <begin position="441"/>
        <end position="462"/>
    </location>
</feature>
<comment type="function">
    <text evidence="8">Part of the tripartite ATP-independent periplasmic (TRAP) transport system.</text>
</comment>
<evidence type="ECO:0000313" key="12">
    <source>
        <dbReference type="EMBL" id="MEJ5218276.1"/>
    </source>
</evidence>
<evidence type="ECO:0000256" key="8">
    <source>
        <dbReference type="RuleBase" id="RU369079"/>
    </source>
</evidence>
<dbReference type="Pfam" id="PF04290">
    <property type="entry name" value="DctQ"/>
    <property type="match status" value="1"/>
</dbReference>
<keyword evidence="4 8" id="KW-0997">Cell inner membrane</keyword>
<evidence type="ECO:0000256" key="7">
    <source>
        <dbReference type="ARBA" id="ARBA00023136"/>
    </source>
</evidence>
<feature type="transmembrane region" description="Helical" evidence="9">
    <location>
        <begin position="628"/>
        <end position="646"/>
    </location>
</feature>
<evidence type="ECO:0000256" key="2">
    <source>
        <dbReference type="ARBA" id="ARBA00022448"/>
    </source>
</evidence>
<keyword evidence="13" id="KW-1185">Reference proteome</keyword>
<feature type="transmembrane region" description="Helical" evidence="9">
    <location>
        <begin position="748"/>
        <end position="775"/>
    </location>
</feature>
<evidence type="ECO:0000313" key="13">
    <source>
        <dbReference type="Proteomes" id="UP001368270"/>
    </source>
</evidence>
<evidence type="ECO:0000256" key="1">
    <source>
        <dbReference type="ARBA" id="ARBA00004429"/>
    </source>
</evidence>
<keyword evidence="2 8" id="KW-0813">Transport</keyword>
<name>A0ABU8QFS7_9RHOB</name>
<comment type="subcellular location">
    <subcellularLocation>
        <location evidence="1 8">Cell inner membrane</location>
        <topology evidence="1 8">Multi-pass membrane protein</topology>
    </subcellularLocation>
</comment>
<feature type="transmembrane region" description="Helical" evidence="9">
    <location>
        <begin position="266"/>
        <end position="299"/>
    </location>
</feature>
<comment type="caution">
    <text evidence="12">The sequence shown here is derived from an EMBL/GenBank/DDBJ whole genome shotgun (WGS) entry which is preliminary data.</text>
</comment>
<feature type="transmembrane region" description="Helical" evidence="9">
    <location>
        <begin position="221"/>
        <end position="246"/>
    </location>
</feature>
<reference evidence="12 13" key="1">
    <citation type="submission" date="2024-03" db="EMBL/GenBank/DDBJ databases">
        <title>Cognatishimia coralii sp. nov., a marine bacterium isolated from coral surrounding seawater.</title>
        <authorList>
            <person name="Liu X."/>
            <person name="Liu S."/>
            <person name="Sun H."/>
            <person name="Zhang Y."/>
        </authorList>
    </citation>
    <scope>NUCLEOTIDE SEQUENCE [LARGE SCALE GENOMIC DNA]</scope>
    <source>
        <strain evidence="12 13">D5M38</strain>
    </source>
</reference>
<feature type="transmembrane region" description="Helical" evidence="9">
    <location>
        <begin position="697"/>
        <end position="715"/>
    </location>
</feature>
<keyword evidence="6 9" id="KW-1133">Transmembrane helix</keyword>
<feature type="transmembrane region" description="Helical" evidence="9">
    <location>
        <begin position="143"/>
        <end position="168"/>
    </location>
</feature>
<feature type="transmembrane region" description="Helical" evidence="9">
    <location>
        <begin position="561"/>
        <end position="579"/>
    </location>
</feature>
<feature type="transmembrane region" description="Helical" evidence="9">
    <location>
        <begin position="53"/>
        <end position="70"/>
    </location>
</feature>
<feature type="transmembrane region" description="Helical" evidence="9">
    <location>
        <begin position="536"/>
        <end position="555"/>
    </location>
</feature>
<evidence type="ECO:0000256" key="6">
    <source>
        <dbReference type="ARBA" id="ARBA00022989"/>
    </source>
</evidence>
<feature type="domain" description="TRAP C4-dicarboxylate transport system permease DctM subunit" evidence="11">
    <location>
        <begin position="273"/>
        <end position="811"/>
    </location>
</feature>
<keyword evidence="3" id="KW-1003">Cell membrane</keyword>
<dbReference type="InterPro" id="IPR010656">
    <property type="entry name" value="DctM"/>
</dbReference>
<feature type="transmembrane region" description="Helical" evidence="9">
    <location>
        <begin position="180"/>
        <end position="201"/>
    </location>
</feature>
<protein>
    <submittedName>
        <fullName evidence="12">TRAP transporter large permease subunit</fullName>
    </submittedName>
</protein>
<organism evidence="12 13">
    <name type="scientific">Cognatishimia coralii</name>
    <dbReference type="NCBI Taxonomy" id="3083254"/>
    <lineage>
        <taxon>Bacteria</taxon>
        <taxon>Pseudomonadati</taxon>
        <taxon>Pseudomonadota</taxon>
        <taxon>Alphaproteobacteria</taxon>
        <taxon>Rhodobacterales</taxon>
        <taxon>Paracoccaceae</taxon>
        <taxon>Cognatishimia</taxon>
    </lineage>
</organism>
<feature type="domain" description="Tripartite ATP-independent periplasmic transporters DctQ component" evidence="10">
    <location>
        <begin position="61"/>
        <end position="211"/>
    </location>
</feature>
<evidence type="ECO:0000259" key="10">
    <source>
        <dbReference type="Pfam" id="PF04290"/>
    </source>
</evidence>
<evidence type="ECO:0000256" key="4">
    <source>
        <dbReference type="ARBA" id="ARBA00022519"/>
    </source>
</evidence>
<feature type="transmembrane region" description="Helical" evidence="9">
    <location>
        <begin position="507"/>
        <end position="529"/>
    </location>
</feature>
<feature type="transmembrane region" description="Helical" evidence="9">
    <location>
        <begin position="658"/>
        <end position="677"/>
    </location>
</feature>
<sequence length="822" mass="89952">MADEPNPEDLEIADELIAERRAEAPGETPEDMSAWQRPITAAIDVINYRAGQIIALLMVPLIVVVVYEVISRNSFAILQDAGFEDLARSLGLGPTLWVYDTSRMIAGVLFMAAAGYGLMRGVHIRADFLYRNWSSKTQATVDALLYLLFFMPSMIFFTIVASQFWWLAYSTGETMAIDSAWGPLLWPARTAMPVGGFLLMLQGIPEIFRAFHKMGKEREKLFVRALPVYVIALAWLILAIFAPQLVPGGEWFTDLMSARPELDKPTIGLIMLFAMLFVIFIGFPISFTLIFLAFVFGIWGANFKLTTLLMTLNTNSTMLNDQLMAVPLFVLMGIVMEAAGLMERLFASIQMIMARVRGALFIAVLIVSTIFAAATGIVGASVTLLGIMAGATMSRSGYNVQLAAGTITAGGTLGILIPPSIMLIVMGPVLEVSTLDLFRGAFIPGALLASLYLLYTLGRCWLNPELGPILADEDQPETSKFYGAEVALICLGVLTVCRVFGLSLGGAFAGTVPFAGLIVLAIVLAVAYAAYRRLNVLRIVVPIAVIFHLYMITANMAGGELPIWSTIFGAFTVLLAILGRPIYSREADESFYFSDLWDEFFAGLMPPTILISFALGSILLGLATPAEAAAMGAFGAILLSIGYRKFTIPSFFDSLIKALEITVLIMFLVAASNFFGAQFSALGTPKMMTELLLGLDMSPYLILILVMALIFLLGWPLEWVPIVLIVVPILLPTVEALDVYGLDRYDMMVWFGILVAVNLQTAWLSPPVALSAYFLKGVVPNWDLKDIYLGMMQFMLVQLFGLILLFLFPQLVLWLPEVMSGN</sequence>
<feature type="transmembrane region" description="Helical" evidence="9">
    <location>
        <begin position="359"/>
        <end position="390"/>
    </location>
</feature>
<feature type="transmembrane region" description="Helical" evidence="9">
    <location>
        <begin position="104"/>
        <end position="122"/>
    </location>
</feature>
<dbReference type="PANTHER" id="PTHR33362:SF7">
    <property type="entry name" value="SLL1103 PROTEIN"/>
    <property type="match status" value="1"/>
</dbReference>
<evidence type="ECO:0000256" key="9">
    <source>
        <dbReference type="SAM" id="Phobius"/>
    </source>
</evidence>
<feature type="transmembrane region" description="Helical" evidence="9">
    <location>
        <begin position="722"/>
        <end position="742"/>
    </location>
</feature>
<dbReference type="PANTHER" id="PTHR33362">
    <property type="entry name" value="SIALIC ACID TRAP TRANSPORTER PERMEASE PROTEIN SIAT-RELATED"/>
    <property type="match status" value="1"/>
</dbReference>
<keyword evidence="7 9" id="KW-0472">Membrane</keyword>
<dbReference type="PRINTS" id="PR00173">
    <property type="entry name" value="EDTRNSPORT"/>
</dbReference>
<evidence type="ECO:0000256" key="5">
    <source>
        <dbReference type="ARBA" id="ARBA00022692"/>
    </source>
</evidence>